<dbReference type="AlphaFoldDB" id="A0A0A2KDE4"/>
<proteinExistence type="predicted"/>
<gene>
    <name evidence="1" type="ORF">PITC_041820</name>
</gene>
<comment type="caution">
    <text evidence="1">The sequence shown here is derived from an EMBL/GenBank/DDBJ whole genome shotgun (WGS) entry which is preliminary data.</text>
</comment>
<dbReference type="OrthoDB" id="10663624at2759"/>
<sequence>MRGTRPIPRLCNLPYYLPSIDVGISRDVIACIFPMWSHSNSLVRVIISADWI</sequence>
<keyword evidence="2" id="KW-1185">Reference proteome</keyword>
<name>A0A0A2KDE4_PENIT</name>
<dbReference type="EMBL" id="JQGA01001543">
    <property type="protein sequence ID" value="KGO64963.1"/>
    <property type="molecule type" value="Genomic_DNA"/>
</dbReference>
<organism evidence="1 2">
    <name type="scientific">Penicillium italicum</name>
    <name type="common">Blue mold</name>
    <dbReference type="NCBI Taxonomy" id="40296"/>
    <lineage>
        <taxon>Eukaryota</taxon>
        <taxon>Fungi</taxon>
        <taxon>Dikarya</taxon>
        <taxon>Ascomycota</taxon>
        <taxon>Pezizomycotina</taxon>
        <taxon>Eurotiomycetes</taxon>
        <taxon>Eurotiomycetidae</taxon>
        <taxon>Eurotiales</taxon>
        <taxon>Aspergillaceae</taxon>
        <taxon>Penicillium</taxon>
    </lineage>
</organism>
<dbReference type="HOGENOM" id="CLU_3087951_0_0_1"/>
<evidence type="ECO:0000313" key="2">
    <source>
        <dbReference type="Proteomes" id="UP000030104"/>
    </source>
</evidence>
<reference evidence="1 2" key="1">
    <citation type="journal article" date="2015" name="Mol. Plant Microbe Interact.">
        <title>Genome, transcriptome, and functional analyses of Penicillium expansum provide new insights into secondary metabolism and pathogenicity.</title>
        <authorList>
            <person name="Ballester A.R."/>
            <person name="Marcet-Houben M."/>
            <person name="Levin E."/>
            <person name="Sela N."/>
            <person name="Selma-Lazaro C."/>
            <person name="Carmona L."/>
            <person name="Wisniewski M."/>
            <person name="Droby S."/>
            <person name="Gonzalez-Candelas L."/>
            <person name="Gabaldon T."/>
        </authorList>
    </citation>
    <scope>NUCLEOTIDE SEQUENCE [LARGE SCALE GENOMIC DNA]</scope>
    <source>
        <strain evidence="1 2">PHI-1</strain>
    </source>
</reference>
<accession>A0A0A2KDE4</accession>
<dbReference type="Proteomes" id="UP000030104">
    <property type="component" value="Unassembled WGS sequence"/>
</dbReference>
<evidence type="ECO:0000313" key="1">
    <source>
        <dbReference type="EMBL" id="KGO64963.1"/>
    </source>
</evidence>
<protein>
    <submittedName>
        <fullName evidence="1">Uncharacterized protein</fullName>
    </submittedName>
</protein>